<feature type="transmembrane region" description="Helical" evidence="2">
    <location>
        <begin position="6"/>
        <end position="31"/>
    </location>
</feature>
<dbReference type="RefSeq" id="WP_345433905.1">
    <property type="nucleotide sequence ID" value="NZ_BAABHK010000008.1"/>
</dbReference>
<evidence type="ECO:0000313" key="3">
    <source>
        <dbReference type="EMBL" id="GAA4630224.1"/>
    </source>
</evidence>
<dbReference type="Proteomes" id="UP001501442">
    <property type="component" value="Unassembled WGS sequence"/>
</dbReference>
<evidence type="ECO:0000256" key="2">
    <source>
        <dbReference type="SAM" id="Phobius"/>
    </source>
</evidence>
<dbReference type="EMBL" id="BAABHK010000008">
    <property type="protein sequence ID" value="GAA4630224.1"/>
    <property type="molecule type" value="Genomic_DNA"/>
</dbReference>
<organism evidence="3 4">
    <name type="scientific">Actinoallomurus vinaceus</name>
    <dbReference type="NCBI Taxonomy" id="1080074"/>
    <lineage>
        <taxon>Bacteria</taxon>
        <taxon>Bacillati</taxon>
        <taxon>Actinomycetota</taxon>
        <taxon>Actinomycetes</taxon>
        <taxon>Streptosporangiales</taxon>
        <taxon>Thermomonosporaceae</taxon>
        <taxon>Actinoallomurus</taxon>
    </lineage>
</organism>
<reference evidence="4" key="1">
    <citation type="journal article" date="2019" name="Int. J. Syst. Evol. Microbiol.">
        <title>The Global Catalogue of Microorganisms (GCM) 10K type strain sequencing project: providing services to taxonomists for standard genome sequencing and annotation.</title>
        <authorList>
            <consortium name="The Broad Institute Genomics Platform"/>
            <consortium name="The Broad Institute Genome Sequencing Center for Infectious Disease"/>
            <person name="Wu L."/>
            <person name="Ma J."/>
        </authorList>
    </citation>
    <scope>NUCLEOTIDE SEQUENCE [LARGE SCALE GENOMIC DNA]</scope>
    <source>
        <strain evidence="4">JCM 17939</strain>
    </source>
</reference>
<evidence type="ECO:0000313" key="4">
    <source>
        <dbReference type="Proteomes" id="UP001501442"/>
    </source>
</evidence>
<keyword evidence="2" id="KW-1133">Transmembrane helix</keyword>
<keyword evidence="2" id="KW-0812">Transmembrane</keyword>
<keyword evidence="4" id="KW-1185">Reference proteome</keyword>
<name>A0ABP8UFP1_9ACTN</name>
<evidence type="ECO:0008006" key="5">
    <source>
        <dbReference type="Google" id="ProtNLM"/>
    </source>
</evidence>
<gene>
    <name evidence="3" type="ORF">GCM10023196_054690</name>
</gene>
<feature type="compositionally biased region" description="Low complexity" evidence="1">
    <location>
        <begin position="37"/>
        <end position="48"/>
    </location>
</feature>
<feature type="region of interest" description="Disordered" evidence="1">
    <location>
        <begin position="35"/>
        <end position="67"/>
    </location>
</feature>
<keyword evidence="2" id="KW-0472">Membrane</keyword>
<feature type="region of interest" description="Disordered" evidence="1">
    <location>
        <begin position="129"/>
        <end position="148"/>
    </location>
</feature>
<evidence type="ECO:0000256" key="1">
    <source>
        <dbReference type="SAM" id="MobiDB-lite"/>
    </source>
</evidence>
<protein>
    <recommendedName>
        <fullName evidence="5">DUF4115 domain-containing protein</fullName>
    </recommendedName>
</protein>
<sequence>MGLARIAIAVLAVTLALGLVIVGGVSLWGALTKDASKTASSSPDPSSSGQAKVTPPGKHASSEPRVQSGNEIDVECLVAQCPIFVAGPGATDVIYQGSLVKGETQKFSETRVIMKVDDASTVNVTVNGQRQPRGRRGQEHIYKAPAKQ</sequence>
<accession>A0ABP8UFP1</accession>
<proteinExistence type="predicted"/>
<comment type="caution">
    <text evidence="3">The sequence shown here is derived from an EMBL/GenBank/DDBJ whole genome shotgun (WGS) entry which is preliminary data.</text>
</comment>